<evidence type="ECO:0000313" key="1">
    <source>
        <dbReference type="EMBL" id="KAJ7329819.1"/>
    </source>
</evidence>
<reference evidence="1" key="1">
    <citation type="journal article" date="2023" name="DNA Res.">
        <title>Chromosome-level genome assembly of Phrynocephalus forsythii using third-generation DNA sequencing and Hi-C analysis.</title>
        <authorList>
            <person name="Qi Y."/>
            <person name="Zhao W."/>
            <person name="Zhao Y."/>
            <person name="Niu C."/>
            <person name="Cao S."/>
            <person name="Zhang Y."/>
        </authorList>
    </citation>
    <scope>NUCLEOTIDE SEQUENCE</scope>
    <source>
        <tissue evidence="1">Muscle</tissue>
    </source>
</reference>
<accession>A0A9Q0XWY0</accession>
<protein>
    <submittedName>
        <fullName evidence="1">Uncharacterized protein</fullName>
    </submittedName>
</protein>
<dbReference type="Proteomes" id="UP001142489">
    <property type="component" value="Unassembled WGS sequence"/>
</dbReference>
<dbReference type="AlphaFoldDB" id="A0A9Q0XWY0"/>
<dbReference type="OrthoDB" id="9428032at2759"/>
<comment type="caution">
    <text evidence="1">The sequence shown here is derived from an EMBL/GenBank/DDBJ whole genome shotgun (WGS) entry which is preliminary data.</text>
</comment>
<sequence length="225" mass="24949">MAFFFFKIPEKDIKLLLMQNSSACLLACPPARLNGQPFRRWQERAVAAAAASSPAPFAHACFGAQACSFTRKEAKPDGKPILTGRAREPSRLQARTMWRTAACLPLGYLLLQLQVAGCFSGDNDHIMAIHQRKSRNPIFVYHHVQSVEKSLDMNDQKDYGHNSHLHSHAKISKLHPAVIVKSTFPRPGYDSSLNLLAMTGEDQELENLHIPATNVITVVSALSLH</sequence>
<organism evidence="1 2">
    <name type="scientific">Phrynocephalus forsythii</name>
    <dbReference type="NCBI Taxonomy" id="171643"/>
    <lineage>
        <taxon>Eukaryota</taxon>
        <taxon>Metazoa</taxon>
        <taxon>Chordata</taxon>
        <taxon>Craniata</taxon>
        <taxon>Vertebrata</taxon>
        <taxon>Euteleostomi</taxon>
        <taxon>Lepidosauria</taxon>
        <taxon>Squamata</taxon>
        <taxon>Bifurcata</taxon>
        <taxon>Unidentata</taxon>
        <taxon>Episquamata</taxon>
        <taxon>Toxicofera</taxon>
        <taxon>Iguania</taxon>
        <taxon>Acrodonta</taxon>
        <taxon>Agamidae</taxon>
        <taxon>Agaminae</taxon>
        <taxon>Phrynocephalus</taxon>
    </lineage>
</organism>
<evidence type="ECO:0000313" key="2">
    <source>
        <dbReference type="Proteomes" id="UP001142489"/>
    </source>
</evidence>
<keyword evidence="2" id="KW-1185">Reference proteome</keyword>
<proteinExistence type="predicted"/>
<gene>
    <name evidence="1" type="ORF">JRQ81_015993</name>
</gene>
<dbReference type="EMBL" id="JAPFRF010000006">
    <property type="protein sequence ID" value="KAJ7329819.1"/>
    <property type="molecule type" value="Genomic_DNA"/>
</dbReference>
<name>A0A9Q0XWY0_9SAUR</name>